<accession>A0A2P4ZK36</accession>
<keyword evidence="1" id="KW-0732">Signal</keyword>
<dbReference type="GeneID" id="29981736"/>
<reference evidence="2 3" key="1">
    <citation type="journal article" date="2016" name="Genome Announc.">
        <title>Draft Whole-Genome Sequence of Trichoderma gamsii T6085, a Promising Biocontrol Agent of Fusarium Head Blight on Wheat.</title>
        <authorList>
            <person name="Baroncelli R."/>
            <person name="Zapparata A."/>
            <person name="Piaggeschi G."/>
            <person name="Sarrocco S."/>
            <person name="Vannacci G."/>
        </authorList>
    </citation>
    <scope>NUCLEOTIDE SEQUENCE [LARGE SCALE GENOMIC DNA]</scope>
    <source>
        <strain evidence="2 3">T6085</strain>
    </source>
</reference>
<dbReference type="Proteomes" id="UP000054821">
    <property type="component" value="Unassembled WGS sequence"/>
</dbReference>
<organism evidence="2 3">
    <name type="scientific">Trichoderma gamsii</name>
    <dbReference type="NCBI Taxonomy" id="398673"/>
    <lineage>
        <taxon>Eukaryota</taxon>
        <taxon>Fungi</taxon>
        <taxon>Dikarya</taxon>
        <taxon>Ascomycota</taxon>
        <taxon>Pezizomycotina</taxon>
        <taxon>Sordariomycetes</taxon>
        <taxon>Hypocreomycetidae</taxon>
        <taxon>Hypocreales</taxon>
        <taxon>Hypocreaceae</taxon>
        <taxon>Trichoderma</taxon>
    </lineage>
</organism>
<evidence type="ECO:0000313" key="2">
    <source>
        <dbReference type="EMBL" id="PON24657.1"/>
    </source>
</evidence>
<dbReference type="RefSeq" id="XP_018664968.1">
    <property type="nucleotide sequence ID" value="XM_018801653.1"/>
</dbReference>
<evidence type="ECO:0000313" key="3">
    <source>
        <dbReference type="Proteomes" id="UP000054821"/>
    </source>
</evidence>
<dbReference type="AlphaFoldDB" id="A0A2P4ZK36"/>
<sequence length="140" mass="15081">MKLSQSIFLAAIASLTASTTAYSTNEAIQLNFYSDSQCTKYIGESDHAWPYLDADPSFPEDTCLKFSQPSGTASLNLAGAYFYGSSTPVAAYCTLYTGFSCDGGEQATTVYHQSGRGCVSTRSPQGNYLWKSARCYFGTA</sequence>
<dbReference type="EMBL" id="JPDN02000022">
    <property type="protein sequence ID" value="PON24657.1"/>
    <property type="molecule type" value="Genomic_DNA"/>
</dbReference>
<protein>
    <submittedName>
        <fullName evidence="2">Uncharacterized protein</fullName>
    </submittedName>
</protein>
<proteinExistence type="predicted"/>
<evidence type="ECO:0000256" key="1">
    <source>
        <dbReference type="SAM" id="SignalP"/>
    </source>
</evidence>
<comment type="caution">
    <text evidence="2">The sequence shown here is derived from an EMBL/GenBank/DDBJ whole genome shotgun (WGS) entry which is preliminary data.</text>
</comment>
<gene>
    <name evidence="2" type="ORF">TGAM01_v206587</name>
</gene>
<name>A0A2P4ZK36_9HYPO</name>
<feature type="chain" id="PRO_5015174744" evidence="1">
    <location>
        <begin position="22"/>
        <end position="140"/>
    </location>
</feature>
<keyword evidence="3" id="KW-1185">Reference proteome</keyword>
<feature type="signal peptide" evidence="1">
    <location>
        <begin position="1"/>
        <end position="21"/>
    </location>
</feature>